<accession>A0A8H9LHV3</accession>
<protein>
    <submittedName>
        <fullName evidence="2">Uncharacterized protein</fullName>
    </submittedName>
</protein>
<comment type="caution">
    <text evidence="2">The sequence shown here is derived from an EMBL/GenBank/DDBJ whole genome shotgun (WGS) entry which is preliminary data.</text>
</comment>
<reference evidence="2" key="1">
    <citation type="journal article" date="2014" name="Int. J. Syst. Evol. Microbiol.">
        <title>Complete genome sequence of Corynebacterium casei LMG S-19264T (=DSM 44701T), isolated from a smear-ripened cheese.</title>
        <authorList>
            <consortium name="US DOE Joint Genome Institute (JGI-PGF)"/>
            <person name="Walter F."/>
            <person name="Albersmeier A."/>
            <person name="Kalinowski J."/>
            <person name="Ruckert C."/>
        </authorList>
    </citation>
    <scope>NUCLEOTIDE SEQUENCE</scope>
    <source>
        <strain evidence="2">CGMCC 4.7372</strain>
    </source>
</reference>
<proteinExistence type="predicted"/>
<dbReference type="EMBL" id="BMNJ01000001">
    <property type="protein sequence ID" value="GGO94611.1"/>
    <property type="molecule type" value="Genomic_DNA"/>
</dbReference>
<evidence type="ECO:0000256" key="1">
    <source>
        <dbReference type="SAM" id="MobiDB-lite"/>
    </source>
</evidence>
<feature type="region of interest" description="Disordered" evidence="1">
    <location>
        <begin position="1"/>
        <end position="49"/>
    </location>
</feature>
<dbReference type="AlphaFoldDB" id="A0A8H9LHV3"/>
<feature type="compositionally biased region" description="Basic and acidic residues" evidence="1">
    <location>
        <begin position="1"/>
        <end position="10"/>
    </location>
</feature>
<sequence>MPIRGQERQAPESCSAHEVPDGIAGAGGASGPGAPAIRSAIRSMGTPEDIPVAGIRVDINAESMPTPLASPASPAHGTLLS</sequence>
<organism evidence="2 3">
    <name type="scientific">Actinomyces gaoshouyii</name>
    <dbReference type="NCBI Taxonomy" id="1960083"/>
    <lineage>
        <taxon>Bacteria</taxon>
        <taxon>Bacillati</taxon>
        <taxon>Actinomycetota</taxon>
        <taxon>Actinomycetes</taxon>
        <taxon>Actinomycetales</taxon>
        <taxon>Actinomycetaceae</taxon>
        <taxon>Actinomyces</taxon>
    </lineage>
</organism>
<dbReference type="Proteomes" id="UP000614239">
    <property type="component" value="Unassembled WGS sequence"/>
</dbReference>
<name>A0A8H9LHV3_9ACTO</name>
<evidence type="ECO:0000313" key="2">
    <source>
        <dbReference type="EMBL" id="GGO94611.1"/>
    </source>
</evidence>
<keyword evidence="3" id="KW-1185">Reference proteome</keyword>
<evidence type="ECO:0000313" key="3">
    <source>
        <dbReference type="Proteomes" id="UP000614239"/>
    </source>
</evidence>
<gene>
    <name evidence="2" type="ORF">GCM10011612_00440</name>
</gene>
<reference evidence="2" key="2">
    <citation type="submission" date="2020-09" db="EMBL/GenBank/DDBJ databases">
        <authorList>
            <person name="Sun Q."/>
            <person name="Zhou Y."/>
        </authorList>
    </citation>
    <scope>NUCLEOTIDE SEQUENCE</scope>
    <source>
        <strain evidence="2">CGMCC 4.7372</strain>
    </source>
</reference>